<dbReference type="Proteomes" id="UP000235786">
    <property type="component" value="Unassembled WGS sequence"/>
</dbReference>
<sequence length="593" mass="63164">MPSSTSILALLGAIASTFAQCVIPIDPPSINNTITEPFQLFVQNISLPIIHDRILNFLPNGADMHLVLRPDGEDTYDTIWLDNGFMRNVDRYAVIDLQFNPVDNTTKMFLTDRTYALALFEAIWCCDEDTGELQTCIKLLKRLADPAEGQAEEDGGKIGIQEAGLTGDYEVRYTPANNSLLNYDTWFDVQWVIFRDGITPPDLGNISMYEYVGCYAEDTDGSRALTGGTFADEDAMTNEECAIDCAGSVYFGTEYFYQCYCGDTISNLALPAPESDCNAPCVGNTNETCGGADRLSLYRLKSNSSAASSSSSSSLSSTSSSFPSSSSSTSSSLSTTTPPSSSTSSTSVSSTSTSTTSTTLSTSTSTTSTTLSTSTSTTSTASSTVSGTGLPTDPATVGLYSYVGCWAEPLDGSRALTDAFEGTEEMTVETCAAFCHTFPYFGTEWSSECWCGYNLTGGSASTGCDYTCAGDSTELCGGSRLLSLYQNLAWEPPSDPATIAGYEYYGCVTDGGARTLYESSIQDDAMTLEECATFCEGYEYFGAEWSIQCFCGNGFLAGAALVDDSECDMLCGGNEEELCGAGDLLSVYQLVAV</sequence>
<keyword evidence="4" id="KW-1133">Transmembrane helix</keyword>
<protein>
    <submittedName>
        <fullName evidence="10">WSC-domain-containing protein</fullName>
    </submittedName>
</protein>
<gene>
    <name evidence="10" type="ORF">L207DRAFT_521396</name>
</gene>
<dbReference type="Pfam" id="PF25486">
    <property type="entry name" value="DUF7909"/>
    <property type="match status" value="1"/>
</dbReference>
<feature type="domain" description="WSC" evidence="9">
    <location>
        <begin position="399"/>
        <end position="488"/>
    </location>
</feature>
<evidence type="ECO:0000313" key="10">
    <source>
        <dbReference type="EMBL" id="PMD28773.1"/>
    </source>
</evidence>
<feature type="region of interest" description="Disordered" evidence="7">
    <location>
        <begin position="305"/>
        <end position="388"/>
    </location>
</feature>
<evidence type="ECO:0000259" key="9">
    <source>
        <dbReference type="PROSITE" id="PS51212"/>
    </source>
</evidence>
<keyword evidence="2" id="KW-0812">Transmembrane</keyword>
<dbReference type="SMART" id="SM00321">
    <property type="entry name" value="WSC"/>
    <property type="match status" value="3"/>
</dbReference>
<dbReference type="PANTHER" id="PTHR24269:SF16">
    <property type="entry name" value="PROTEIN SLG1"/>
    <property type="match status" value="1"/>
</dbReference>
<evidence type="ECO:0000256" key="1">
    <source>
        <dbReference type="ARBA" id="ARBA00004167"/>
    </source>
</evidence>
<feature type="signal peptide" evidence="8">
    <location>
        <begin position="1"/>
        <end position="19"/>
    </location>
</feature>
<dbReference type="STRING" id="1149755.A0A2J6QR86"/>
<evidence type="ECO:0000256" key="5">
    <source>
        <dbReference type="ARBA" id="ARBA00023136"/>
    </source>
</evidence>
<feature type="domain" description="WSC" evidence="9">
    <location>
        <begin position="501"/>
        <end position="591"/>
    </location>
</feature>
<keyword evidence="3 8" id="KW-0732">Signal</keyword>
<dbReference type="PROSITE" id="PS51212">
    <property type="entry name" value="WSC"/>
    <property type="match status" value="3"/>
</dbReference>
<dbReference type="PANTHER" id="PTHR24269">
    <property type="entry name" value="KREMEN PROTEIN"/>
    <property type="match status" value="1"/>
</dbReference>
<keyword evidence="5" id="KW-0472">Membrane</keyword>
<dbReference type="OrthoDB" id="2019572at2759"/>
<keyword evidence="11" id="KW-1185">Reference proteome</keyword>
<evidence type="ECO:0000256" key="4">
    <source>
        <dbReference type="ARBA" id="ARBA00022989"/>
    </source>
</evidence>
<evidence type="ECO:0000256" key="2">
    <source>
        <dbReference type="ARBA" id="ARBA00022692"/>
    </source>
</evidence>
<accession>A0A2J6QR86</accession>
<reference evidence="10 11" key="1">
    <citation type="submission" date="2016-04" db="EMBL/GenBank/DDBJ databases">
        <title>A degradative enzymes factory behind the ericoid mycorrhizal symbiosis.</title>
        <authorList>
            <consortium name="DOE Joint Genome Institute"/>
            <person name="Martino E."/>
            <person name="Morin E."/>
            <person name="Grelet G."/>
            <person name="Kuo A."/>
            <person name="Kohler A."/>
            <person name="Daghino S."/>
            <person name="Barry K."/>
            <person name="Choi C."/>
            <person name="Cichocki N."/>
            <person name="Clum A."/>
            <person name="Copeland A."/>
            <person name="Hainaut M."/>
            <person name="Haridas S."/>
            <person name="Labutti K."/>
            <person name="Lindquist E."/>
            <person name="Lipzen A."/>
            <person name="Khouja H.-R."/>
            <person name="Murat C."/>
            <person name="Ohm R."/>
            <person name="Olson A."/>
            <person name="Spatafora J."/>
            <person name="Veneault-Fourrey C."/>
            <person name="Henrissat B."/>
            <person name="Grigoriev I."/>
            <person name="Martin F."/>
            <person name="Perotto S."/>
        </authorList>
    </citation>
    <scope>NUCLEOTIDE SEQUENCE [LARGE SCALE GENOMIC DNA]</scope>
    <source>
        <strain evidence="10 11">F</strain>
    </source>
</reference>
<evidence type="ECO:0000256" key="3">
    <source>
        <dbReference type="ARBA" id="ARBA00022729"/>
    </source>
</evidence>
<feature type="domain" description="WSC" evidence="9">
    <location>
        <begin position="208"/>
        <end position="301"/>
    </location>
</feature>
<evidence type="ECO:0000313" key="11">
    <source>
        <dbReference type="Proteomes" id="UP000235786"/>
    </source>
</evidence>
<evidence type="ECO:0000256" key="7">
    <source>
        <dbReference type="SAM" id="MobiDB-lite"/>
    </source>
</evidence>
<dbReference type="InterPro" id="IPR002889">
    <property type="entry name" value="WSC_carb-bd"/>
</dbReference>
<evidence type="ECO:0000256" key="8">
    <source>
        <dbReference type="SAM" id="SignalP"/>
    </source>
</evidence>
<organism evidence="10 11">
    <name type="scientific">Hyaloscypha variabilis (strain UAMH 11265 / GT02V1 / F)</name>
    <name type="common">Meliniomyces variabilis</name>
    <dbReference type="NCBI Taxonomy" id="1149755"/>
    <lineage>
        <taxon>Eukaryota</taxon>
        <taxon>Fungi</taxon>
        <taxon>Dikarya</taxon>
        <taxon>Ascomycota</taxon>
        <taxon>Pezizomycotina</taxon>
        <taxon>Leotiomycetes</taxon>
        <taxon>Helotiales</taxon>
        <taxon>Hyaloscyphaceae</taxon>
        <taxon>Hyaloscypha</taxon>
        <taxon>Hyaloscypha variabilis</taxon>
    </lineage>
</organism>
<proteinExistence type="predicted"/>
<dbReference type="AlphaFoldDB" id="A0A2J6QR86"/>
<feature type="compositionally biased region" description="Low complexity" evidence="7">
    <location>
        <begin position="305"/>
        <end position="386"/>
    </location>
</feature>
<keyword evidence="6" id="KW-0325">Glycoprotein</keyword>
<comment type="subcellular location">
    <subcellularLocation>
        <location evidence="1">Membrane</location>
        <topology evidence="1">Single-pass membrane protein</topology>
    </subcellularLocation>
</comment>
<dbReference type="GO" id="GO:0005886">
    <property type="term" value="C:plasma membrane"/>
    <property type="evidence" value="ECO:0007669"/>
    <property type="project" value="TreeGrafter"/>
</dbReference>
<dbReference type="EMBL" id="KZ613991">
    <property type="protein sequence ID" value="PMD28773.1"/>
    <property type="molecule type" value="Genomic_DNA"/>
</dbReference>
<evidence type="ECO:0000256" key="6">
    <source>
        <dbReference type="ARBA" id="ARBA00023180"/>
    </source>
</evidence>
<feature type="chain" id="PRO_5014428101" evidence="8">
    <location>
        <begin position="20"/>
        <end position="593"/>
    </location>
</feature>
<name>A0A2J6QR86_HYAVF</name>
<dbReference type="Pfam" id="PF01822">
    <property type="entry name" value="WSC"/>
    <property type="match status" value="3"/>
</dbReference>
<dbReference type="InterPro" id="IPR057231">
    <property type="entry name" value="DUF7909"/>
</dbReference>
<dbReference type="InterPro" id="IPR051836">
    <property type="entry name" value="Kremen_rcpt"/>
</dbReference>